<dbReference type="EMBL" id="OE001694">
    <property type="protein sequence ID" value="CAD7457416.1"/>
    <property type="molecule type" value="Genomic_DNA"/>
</dbReference>
<name>A0A7R9NVB8_9NEOP</name>
<dbReference type="Pfam" id="PF12234">
    <property type="entry name" value="Rav1p_C"/>
    <property type="match status" value="1"/>
</dbReference>
<proteinExistence type="predicted"/>
<dbReference type="GO" id="GO:0043291">
    <property type="term" value="C:RAVE complex"/>
    <property type="evidence" value="ECO:0007669"/>
    <property type="project" value="TreeGrafter"/>
</dbReference>
<dbReference type="GO" id="GO:0007035">
    <property type="term" value="P:vacuolar acidification"/>
    <property type="evidence" value="ECO:0007669"/>
    <property type="project" value="TreeGrafter"/>
</dbReference>
<evidence type="ECO:0000313" key="3">
    <source>
        <dbReference type="EMBL" id="CAD7457416.1"/>
    </source>
</evidence>
<accession>A0A7R9NVB8</accession>
<feature type="region of interest" description="Disordered" evidence="1">
    <location>
        <begin position="268"/>
        <end position="296"/>
    </location>
</feature>
<dbReference type="AlphaFoldDB" id="A0A7R9NVB8"/>
<feature type="domain" description="RAVE complex protein Rav1 C-terminal" evidence="2">
    <location>
        <begin position="449"/>
        <end position="763"/>
    </location>
</feature>
<dbReference type="InterPro" id="IPR052208">
    <property type="entry name" value="DmX-like/RAVE_component"/>
</dbReference>
<dbReference type="PANTHER" id="PTHR13950">
    <property type="entry name" value="RABCONNECTIN-RELATED"/>
    <property type="match status" value="1"/>
</dbReference>
<protein>
    <recommendedName>
        <fullName evidence="2">RAVE complex protein Rav1 C-terminal domain-containing protein</fullName>
    </recommendedName>
</protein>
<organism evidence="3">
    <name type="scientific">Timema tahoe</name>
    <dbReference type="NCBI Taxonomy" id="61484"/>
    <lineage>
        <taxon>Eukaryota</taxon>
        <taxon>Metazoa</taxon>
        <taxon>Ecdysozoa</taxon>
        <taxon>Arthropoda</taxon>
        <taxon>Hexapoda</taxon>
        <taxon>Insecta</taxon>
        <taxon>Pterygota</taxon>
        <taxon>Neoptera</taxon>
        <taxon>Polyneoptera</taxon>
        <taxon>Phasmatodea</taxon>
        <taxon>Timematodea</taxon>
        <taxon>Timematoidea</taxon>
        <taxon>Timematidae</taxon>
        <taxon>Timema</taxon>
    </lineage>
</organism>
<reference evidence="3" key="1">
    <citation type="submission" date="2020-11" db="EMBL/GenBank/DDBJ databases">
        <authorList>
            <person name="Tran Van P."/>
        </authorList>
    </citation>
    <scope>NUCLEOTIDE SEQUENCE</scope>
</reference>
<evidence type="ECO:0000256" key="1">
    <source>
        <dbReference type="SAM" id="MobiDB-lite"/>
    </source>
</evidence>
<dbReference type="PANTHER" id="PTHR13950:SF9">
    <property type="entry name" value="RABCONNECTIN-3A"/>
    <property type="match status" value="1"/>
</dbReference>
<feature type="compositionally biased region" description="Acidic residues" evidence="1">
    <location>
        <begin position="270"/>
        <end position="296"/>
    </location>
</feature>
<feature type="compositionally biased region" description="Acidic residues" evidence="1">
    <location>
        <begin position="346"/>
        <end position="355"/>
    </location>
</feature>
<dbReference type="InterPro" id="IPR022033">
    <property type="entry name" value="Rav1p_C"/>
</dbReference>
<evidence type="ECO:0000259" key="2">
    <source>
        <dbReference type="Pfam" id="PF12234"/>
    </source>
</evidence>
<gene>
    <name evidence="3" type="ORF">TTEB3V08_LOCUS5409</name>
</gene>
<feature type="region of interest" description="Disordered" evidence="1">
    <location>
        <begin position="346"/>
        <end position="379"/>
    </location>
</feature>
<sequence length="902" mass="101176">MIFDRIKLSAIVQADQISSADYMTDYGLFEASRIACPVLPQYHPKQLMELLNSGKIRWVKAILAHLVRCISGTCSVRQGTFQSGTDEESLVRQRGWSRSRTLSVSYVGAGSVLVFVWRENGKLLWKKNLCTLDRDSNLNLLATGSLVYCESSALDHVATQAGTTSPLEQRGSTTAIPEELTLDYAEITSIPPLPLWTLLAADKETTGISVQMCDDHQRDKESMLAVTRRNMDSECKRDKESMFAVTRRNRIKNEVIWKEQYGEYMRLETFDGDDDGDDEDGEGGEDGDGEGEGDGDDMVIVMVMMMRVVRRMVIVMVMMMRVVRRMVIVMDYNELFNGTIGAGDQSLDDILEDEPNSPGRRHDRRPSVNNERQGLSHFGPRQGRLLSRLLTHTHLPGLSSLDQMHLLALADTVSTCNTDFAERFAIDAAKNAIAKENLSGMPEGEDMSTDSLDDCGLRFLMAMKHYNYLLRCLPIAQRTHFQRQGMGTNNVVWAFHSESEEELLGLIPSYAKGSPKWAVLKELGVGWWLRNHSLLKTCIEKVAKASYLVNEDPMDAAIFYLAMKKKSLVWGLYRSKRDDRMTHFFANNFSEDRWRKAALKNAYALLGKQRFEHAAAFFLLAGALRDAIEVCLDKLEDFQLAMVIARLYEGELDSTPASLKRLLYEEILGCNKDGENQDLSRAHPDPFLRSMTLWILKDHTGSLNTLLQSNTGSMHPQYCDDEKGDEPAGESNIGPQYCDDDKGGGPVANPNVFNFYVYLRTHPLLIRQYIASTAQDKRKAHTVVLAGFSYGGDTKAANPDKQLMLEDSITPLERQLYFTTAHAHFKAGCPALALEVLSKLPGKVMDPTGEDSPSLLNSPTKARVQDLQIDTGILAWENDSTATAPSRSNGEYYTLYNDWSIL</sequence>